<protein>
    <submittedName>
        <fullName evidence="3">Uncharacterized protein</fullName>
    </submittedName>
</protein>
<organism evidence="2 3">
    <name type="scientific">Acrobeloides nanus</name>
    <dbReference type="NCBI Taxonomy" id="290746"/>
    <lineage>
        <taxon>Eukaryota</taxon>
        <taxon>Metazoa</taxon>
        <taxon>Ecdysozoa</taxon>
        <taxon>Nematoda</taxon>
        <taxon>Chromadorea</taxon>
        <taxon>Rhabditida</taxon>
        <taxon>Tylenchina</taxon>
        <taxon>Cephalobomorpha</taxon>
        <taxon>Cephaloboidea</taxon>
        <taxon>Cephalobidae</taxon>
        <taxon>Acrobeloides</taxon>
    </lineage>
</organism>
<evidence type="ECO:0000313" key="3">
    <source>
        <dbReference type="WBParaSite" id="ACRNAN_Path_1231.g4803.t1"/>
    </source>
</evidence>
<evidence type="ECO:0000256" key="1">
    <source>
        <dbReference type="SAM" id="MobiDB-lite"/>
    </source>
</evidence>
<evidence type="ECO:0000313" key="2">
    <source>
        <dbReference type="Proteomes" id="UP000887540"/>
    </source>
</evidence>
<sequence length="143" mass="15996">MIGAKSIQVTNRLANVMSQSMAVRLQSSTGTTSLNPNQQKRPPVAKIGGLYPNPPLPKDVERKSEDKHGRLEFTVEPMGEDLAVVLKPSAELKETKVDLQEERSSKFENADYMEKGSDFKEEDLKGGFEEGKESYVKDYCKKD</sequence>
<accession>A0A914BXK2</accession>
<proteinExistence type="predicted"/>
<reference evidence="3" key="1">
    <citation type="submission" date="2022-11" db="UniProtKB">
        <authorList>
            <consortium name="WormBaseParasite"/>
        </authorList>
    </citation>
    <scope>IDENTIFICATION</scope>
</reference>
<dbReference type="WBParaSite" id="ACRNAN_Path_1231.g4803.t1">
    <property type="protein sequence ID" value="ACRNAN_Path_1231.g4803.t1"/>
    <property type="gene ID" value="ACRNAN_Path_1231.g4803"/>
</dbReference>
<dbReference type="AlphaFoldDB" id="A0A914BXK2"/>
<dbReference type="Proteomes" id="UP000887540">
    <property type="component" value="Unplaced"/>
</dbReference>
<feature type="region of interest" description="Disordered" evidence="1">
    <location>
        <begin position="26"/>
        <end position="64"/>
    </location>
</feature>
<feature type="region of interest" description="Disordered" evidence="1">
    <location>
        <begin position="96"/>
        <end position="127"/>
    </location>
</feature>
<feature type="compositionally biased region" description="Polar residues" evidence="1">
    <location>
        <begin position="26"/>
        <end position="40"/>
    </location>
</feature>
<name>A0A914BXK2_9BILA</name>
<keyword evidence="2" id="KW-1185">Reference proteome</keyword>